<evidence type="ECO:0000256" key="4">
    <source>
        <dbReference type="ARBA" id="ARBA00022832"/>
    </source>
</evidence>
<dbReference type="EC" id="2.7.8.7" evidence="8"/>
<comment type="similarity">
    <text evidence="8">Belongs to the P-Pant transferase superfamily. AcpS family.</text>
</comment>
<dbReference type="Pfam" id="PF01648">
    <property type="entry name" value="ACPS"/>
    <property type="match status" value="1"/>
</dbReference>
<evidence type="ECO:0000256" key="5">
    <source>
        <dbReference type="ARBA" id="ARBA00022842"/>
    </source>
</evidence>
<feature type="transmembrane region" description="Helical" evidence="9">
    <location>
        <begin position="20"/>
        <end position="43"/>
    </location>
</feature>
<keyword evidence="9" id="KW-0472">Membrane</keyword>
<evidence type="ECO:0000256" key="1">
    <source>
        <dbReference type="ARBA" id="ARBA00022516"/>
    </source>
</evidence>
<keyword evidence="5 8" id="KW-0460">Magnesium</keyword>
<dbReference type="NCBIfam" id="TIGR00556">
    <property type="entry name" value="pantethn_trn"/>
    <property type="match status" value="1"/>
</dbReference>
<keyword evidence="4 8" id="KW-0276">Fatty acid metabolism</keyword>
<keyword evidence="8" id="KW-0963">Cytoplasm</keyword>
<dbReference type="EMBL" id="JBHLYQ010000041">
    <property type="protein sequence ID" value="MFC0081670.1"/>
    <property type="molecule type" value="Genomic_DNA"/>
</dbReference>
<comment type="subcellular location">
    <subcellularLocation>
        <location evidence="8">Cytoplasm</location>
    </subcellularLocation>
</comment>
<feature type="binding site" evidence="8">
    <location>
        <position position="87"/>
    </location>
    <ligand>
        <name>Mg(2+)</name>
        <dbReference type="ChEBI" id="CHEBI:18420"/>
    </ligand>
</feature>
<dbReference type="GO" id="GO:0008897">
    <property type="term" value="F:holo-[acyl-carrier-protein] synthase activity"/>
    <property type="evidence" value="ECO:0007669"/>
    <property type="project" value="UniProtKB-EC"/>
</dbReference>
<keyword evidence="6 8" id="KW-0443">Lipid metabolism</keyword>
<reference evidence="11 12" key="1">
    <citation type="submission" date="2024-09" db="EMBL/GenBank/DDBJ databases">
        <authorList>
            <person name="Sun Q."/>
            <person name="Mori K."/>
        </authorList>
    </citation>
    <scope>NUCLEOTIDE SEQUENCE [LARGE SCALE GENOMIC DNA]</scope>
    <source>
        <strain evidence="11 12">JCM 15389</strain>
    </source>
</reference>
<organism evidence="11 12">
    <name type="scientific">Aciditerrimonas ferrireducens</name>
    <dbReference type="NCBI Taxonomy" id="667306"/>
    <lineage>
        <taxon>Bacteria</taxon>
        <taxon>Bacillati</taxon>
        <taxon>Actinomycetota</taxon>
        <taxon>Acidimicrobiia</taxon>
        <taxon>Acidimicrobiales</taxon>
        <taxon>Acidimicrobiaceae</taxon>
        <taxon>Aciditerrimonas</taxon>
    </lineage>
</organism>
<keyword evidence="1 8" id="KW-0444">Lipid biosynthesis</keyword>
<dbReference type="RefSeq" id="WP_377788946.1">
    <property type="nucleotide sequence ID" value="NZ_JBHLYQ010000041.1"/>
</dbReference>
<dbReference type="Gene3D" id="3.90.470.20">
    <property type="entry name" value="4'-phosphopantetheinyl transferase domain"/>
    <property type="match status" value="1"/>
</dbReference>
<evidence type="ECO:0000256" key="3">
    <source>
        <dbReference type="ARBA" id="ARBA00022723"/>
    </source>
</evidence>
<comment type="caution">
    <text evidence="11">The sequence shown here is derived from an EMBL/GenBank/DDBJ whole genome shotgun (WGS) entry which is preliminary data.</text>
</comment>
<evidence type="ECO:0000259" key="10">
    <source>
        <dbReference type="Pfam" id="PF01648"/>
    </source>
</evidence>
<comment type="cofactor">
    <cofactor evidence="8">
        <name>Mg(2+)</name>
        <dbReference type="ChEBI" id="CHEBI:18420"/>
    </cofactor>
</comment>
<evidence type="ECO:0000256" key="9">
    <source>
        <dbReference type="SAM" id="Phobius"/>
    </source>
</evidence>
<dbReference type="NCBIfam" id="TIGR00516">
    <property type="entry name" value="acpS"/>
    <property type="match status" value="1"/>
</dbReference>
<dbReference type="InterPro" id="IPR037143">
    <property type="entry name" value="4-PPantetheinyl_Trfase_dom_sf"/>
</dbReference>
<dbReference type="InterPro" id="IPR008278">
    <property type="entry name" value="4-PPantetheinyl_Trfase_dom"/>
</dbReference>
<dbReference type="SUPFAM" id="SSF56214">
    <property type="entry name" value="4'-phosphopantetheinyl transferase"/>
    <property type="match status" value="1"/>
</dbReference>
<keyword evidence="12" id="KW-1185">Reference proteome</keyword>
<keyword evidence="9" id="KW-0812">Transmembrane</keyword>
<proteinExistence type="inferred from homology"/>
<comment type="catalytic activity">
    <reaction evidence="8">
        <text>apo-[ACP] + CoA = holo-[ACP] + adenosine 3',5'-bisphosphate + H(+)</text>
        <dbReference type="Rhea" id="RHEA:12068"/>
        <dbReference type="Rhea" id="RHEA-COMP:9685"/>
        <dbReference type="Rhea" id="RHEA-COMP:9690"/>
        <dbReference type="ChEBI" id="CHEBI:15378"/>
        <dbReference type="ChEBI" id="CHEBI:29999"/>
        <dbReference type="ChEBI" id="CHEBI:57287"/>
        <dbReference type="ChEBI" id="CHEBI:58343"/>
        <dbReference type="ChEBI" id="CHEBI:64479"/>
        <dbReference type="EC" id="2.7.8.7"/>
    </reaction>
</comment>
<dbReference type="HAMAP" id="MF_00101">
    <property type="entry name" value="AcpS"/>
    <property type="match status" value="1"/>
</dbReference>
<keyword evidence="3 8" id="KW-0479">Metal-binding</keyword>
<evidence type="ECO:0000313" key="12">
    <source>
        <dbReference type="Proteomes" id="UP001589788"/>
    </source>
</evidence>
<evidence type="ECO:0000256" key="2">
    <source>
        <dbReference type="ARBA" id="ARBA00022679"/>
    </source>
</evidence>
<accession>A0ABV6C1V9</accession>
<dbReference type="InterPro" id="IPR002582">
    <property type="entry name" value="ACPS"/>
</dbReference>
<gene>
    <name evidence="8 11" type="primary">acpS</name>
    <name evidence="11" type="ORF">ACFFRE_05865</name>
</gene>
<name>A0ABV6C1V9_9ACTN</name>
<keyword evidence="9" id="KW-1133">Transmembrane helix</keyword>
<keyword evidence="7 8" id="KW-0275">Fatty acid biosynthesis</keyword>
<evidence type="ECO:0000256" key="6">
    <source>
        <dbReference type="ARBA" id="ARBA00023098"/>
    </source>
</evidence>
<evidence type="ECO:0000256" key="8">
    <source>
        <dbReference type="HAMAP-Rule" id="MF_00101"/>
    </source>
</evidence>
<feature type="domain" description="4'-phosphopantetheinyl transferase" evidence="10">
    <location>
        <begin position="35"/>
        <end position="134"/>
    </location>
</feature>
<evidence type="ECO:0000313" key="11">
    <source>
        <dbReference type="EMBL" id="MFC0081670.1"/>
    </source>
</evidence>
<dbReference type="Proteomes" id="UP001589788">
    <property type="component" value="Unassembled WGS sequence"/>
</dbReference>
<comment type="function">
    <text evidence="8">Transfers the 4'-phosphopantetheine moiety from coenzyme A to a Ser of acyl-carrier-protein.</text>
</comment>
<dbReference type="InterPro" id="IPR004568">
    <property type="entry name" value="Ppantetheine-prot_Trfase_dom"/>
</dbReference>
<sequence length="161" mass="16509">MRPVVGSGIAGQPGAQGTEAGGGVVAGTLVGAIAGVGLDAVAVERLRALLARRPAVADRLFHPVELAYVARQRDPVPSLAVRFAAKEAAMKALGVGLGAFGFQEVWVERVAPGPPALHLAGRAAELAAHRRVAQWHLSLSHTAELALDLVVAERSVPEVAG</sequence>
<protein>
    <recommendedName>
        <fullName evidence="8">Holo-[acyl-carrier-protein] synthase</fullName>
        <shortName evidence="8">Holo-ACP synthase</shortName>
        <ecNumber evidence="8">2.7.8.7</ecNumber>
    </recommendedName>
    <alternativeName>
        <fullName evidence="8">4'-phosphopantetheinyl transferase AcpS</fullName>
    </alternativeName>
</protein>
<feature type="binding site" evidence="8">
    <location>
        <position position="39"/>
    </location>
    <ligand>
        <name>Mg(2+)</name>
        <dbReference type="ChEBI" id="CHEBI:18420"/>
    </ligand>
</feature>
<evidence type="ECO:0000256" key="7">
    <source>
        <dbReference type="ARBA" id="ARBA00023160"/>
    </source>
</evidence>
<keyword evidence="2 8" id="KW-0808">Transferase</keyword>